<dbReference type="InterPro" id="IPR057736">
    <property type="entry name" value="SAF_PseI/NeuA/NeuB"/>
</dbReference>
<keyword evidence="4" id="KW-1185">Reference proteome</keyword>
<dbReference type="HOGENOM" id="CLU_040465_0_1_7"/>
<dbReference type="InterPro" id="IPR020030">
    <property type="entry name" value="Pseudaminic_synth_PseI"/>
</dbReference>
<dbReference type="KEGG" id="wsu:WS2109"/>
<name>Q7M7S8_WOLSU</name>
<evidence type="ECO:0000259" key="2">
    <source>
        <dbReference type="PROSITE" id="PS50844"/>
    </source>
</evidence>
<dbReference type="Gene3D" id="3.90.1210.10">
    <property type="entry name" value="Antifreeze-like/N-acetylneuraminic acid synthase C-terminal domain"/>
    <property type="match status" value="1"/>
</dbReference>
<gene>
    <name evidence="3" type="ordered locus">WS2109</name>
</gene>
<evidence type="ECO:0000256" key="1">
    <source>
        <dbReference type="NCBIfam" id="TIGR03586"/>
    </source>
</evidence>
<reference evidence="3 4" key="1">
    <citation type="journal article" date="2003" name="Proc. Natl. Acad. Sci. U.S.A.">
        <title>Complete genome sequence and analysis of Wolinella succinogenes.</title>
        <authorList>
            <person name="Baar C."/>
            <person name="Eppinger M."/>
            <person name="Raddatz G."/>
            <person name="Simon JM."/>
            <person name="Lanz C."/>
            <person name="Klimmek O."/>
            <person name="Nandakumar R."/>
            <person name="Gross R."/>
            <person name="Rosinus A."/>
            <person name="Keller H."/>
            <person name="Jagtap P."/>
            <person name="Linke B."/>
            <person name="Meyer F."/>
            <person name="Lederer H."/>
            <person name="Schuster S.C."/>
        </authorList>
    </citation>
    <scope>NUCLEOTIDE SEQUENCE [LARGE SCALE GENOMIC DNA]</scope>
    <source>
        <strain evidence="4">ATCC 29543 / DSM 1740 / CCUG 13145 / JCM 31913 / LMG 7466 / NCTC 11488 / FDC 602W</strain>
    </source>
</reference>
<dbReference type="eggNOG" id="COG2089">
    <property type="taxonomic scope" value="Bacteria"/>
</dbReference>
<dbReference type="Pfam" id="PF03102">
    <property type="entry name" value="NeuB"/>
    <property type="match status" value="1"/>
</dbReference>
<dbReference type="NCBIfam" id="TIGR03586">
    <property type="entry name" value="PseI"/>
    <property type="match status" value="1"/>
</dbReference>
<dbReference type="GO" id="GO:0047444">
    <property type="term" value="F:N-acylneuraminate-9-phosphate synthase activity"/>
    <property type="evidence" value="ECO:0007669"/>
    <property type="project" value="TreeGrafter"/>
</dbReference>
<dbReference type="CDD" id="cd11615">
    <property type="entry name" value="SAF_NeuB_like"/>
    <property type="match status" value="1"/>
</dbReference>
<dbReference type="InterPro" id="IPR006190">
    <property type="entry name" value="SAF_AFP_Neu5Ac"/>
</dbReference>
<dbReference type="RefSeq" id="WP_011139889.1">
    <property type="nucleotide sequence ID" value="NC_005090.1"/>
</dbReference>
<dbReference type="InterPro" id="IPR013974">
    <property type="entry name" value="SAF"/>
</dbReference>
<dbReference type="GO" id="GO:0016051">
    <property type="term" value="P:carbohydrate biosynthetic process"/>
    <property type="evidence" value="ECO:0007669"/>
    <property type="project" value="InterPro"/>
</dbReference>
<dbReference type="EMBL" id="BX571662">
    <property type="protein sequence ID" value="CAE11107.1"/>
    <property type="molecule type" value="Genomic_DNA"/>
</dbReference>
<accession>Q7M7S8</accession>
<evidence type="ECO:0000313" key="3">
    <source>
        <dbReference type="EMBL" id="CAE11107.1"/>
    </source>
</evidence>
<evidence type="ECO:0000313" key="4">
    <source>
        <dbReference type="Proteomes" id="UP000000422"/>
    </source>
</evidence>
<protein>
    <recommendedName>
        <fullName evidence="1">Pseudaminic acid synthase</fullName>
        <ecNumber evidence="1">2.5.1.97</ecNumber>
    </recommendedName>
</protein>
<dbReference type="Pfam" id="PF08666">
    <property type="entry name" value="SAF"/>
    <property type="match status" value="1"/>
</dbReference>
<dbReference type="Gene3D" id="3.20.20.70">
    <property type="entry name" value="Aldolase class I"/>
    <property type="match status" value="1"/>
</dbReference>
<dbReference type="InterPro" id="IPR013132">
    <property type="entry name" value="PseI/NeuA/B-like_N"/>
</dbReference>
<dbReference type="STRING" id="273121.WS2109"/>
<dbReference type="Proteomes" id="UP000000422">
    <property type="component" value="Chromosome"/>
</dbReference>
<dbReference type="InterPro" id="IPR036732">
    <property type="entry name" value="AFP_Neu5c_C_sf"/>
</dbReference>
<dbReference type="InterPro" id="IPR013785">
    <property type="entry name" value="Aldolase_TIM"/>
</dbReference>
<dbReference type="SUPFAM" id="SSF51569">
    <property type="entry name" value="Aldolase"/>
    <property type="match status" value="1"/>
</dbReference>
<feature type="domain" description="AFP-like" evidence="2">
    <location>
        <begin position="282"/>
        <end position="339"/>
    </location>
</feature>
<sequence length="339" mass="37630">MKHSDLLLIAELSANHNQEKNLALETLHAAKESGANAVKLQTYTADTLTLDSSKPYFQIQSDTLWDGETLYSLYQKAYTPWEWHEELFEYAKKLGLLCFSTPFDPTAVDFLETLGNPIYKIASFEINDIPLIRYAARLQKPMILSTGIASLEEISEAVEACRNEGNEDITLLACTSSYPAPLEEANLARIPDLKRRFGVKVGLSDHTLGLIAPIVAVSLGASVIEKHFILSRSLGGPDGAFSLEPSEFKEMVSSIHAASLALGEANYELSPKVAKSKIFKRSLFVCEKIQKGERFTPKNLRSIRPGHGLPPKHLNEILGKEAACDIERGEPLTWEMVRR</sequence>
<proteinExistence type="predicted"/>
<dbReference type="PANTHER" id="PTHR42966:SF2">
    <property type="entry name" value="PSEUDAMINIC ACID SYNTHASE"/>
    <property type="match status" value="1"/>
</dbReference>
<dbReference type="AlphaFoldDB" id="Q7M7S8"/>
<dbReference type="SMART" id="SM00858">
    <property type="entry name" value="SAF"/>
    <property type="match status" value="1"/>
</dbReference>
<organism evidence="4">
    <name type="scientific">Wolinella succinogenes (strain ATCC 29543 / DSM 1740 / CCUG 13145 / JCM 31913 / LMG 7466 / NCTC 11488 / FDC 602W)</name>
    <name type="common">Vibrio succinogenes</name>
    <dbReference type="NCBI Taxonomy" id="273121"/>
    <lineage>
        <taxon>Bacteria</taxon>
        <taxon>Pseudomonadati</taxon>
        <taxon>Campylobacterota</taxon>
        <taxon>Epsilonproteobacteria</taxon>
        <taxon>Campylobacterales</taxon>
        <taxon>Helicobacteraceae</taxon>
        <taxon>Wolinella</taxon>
    </lineage>
</organism>
<dbReference type="SUPFAM" id="SSF51269">
    <property type="entry name" value="AFP III-like domain"/>
    <property type="match status" value="1"/>
</dbReference>
<dbReference type="EC" id="2.5.1.97" evidence="1"/>
<dbReference type="PANTHER" id="PTHR42966">
    <property type="entry name" value="N-ACETYLNEURAMINATE SYNTHASE"/>
    <property type="match status" value="1"/>
</dbReference>
<dbReference type="InterPro" id="IPR051690">
    <property type="entry name" value="PseI-like"/>
</dbReference>
<dbReference type="PROSITE" id="PS50844">
    <property type="entry name" value="AFP_LIKE"/>
    <property type="match status" value="1"/>
</dbReference>